<dbReference type="HOGENOM" id="CLU_053928_0_0_10"/>
<dbReference type="Proteomes" id="UP000002011">
    <property type="component" value="Chromosome"/>
</dbReference>
<sequence>MSRTDIKSPHGKLIAIGGKEARSSEEGMLAGSTREPAHDSGSILTHVLAEIKGPASRIEILTTASEQRSEMADMYTEAFRKLGCEQVGILDLDGRNVDSKETLQRLAAADGLFMTGGDQTRLIEKIGGSEFLKNLKRRYQQDDFTIIGTSAGAMAMSEVMINEGDSTESLLKGIVSLSRGFNFLPKTVIDTHFMSRGRFSRLAEALLMHKGMTALGICEDTALVVGDGGIARAIGSGIVMVLEAEKVRSTNFKEAKKGEAIYVEGMQIHILASGAMYSLPEKKFLLSTQPQ</sequence>
<dbReference type="RefSeq" id="WP_012780129.1">
    <property type="nucleotide sequence ID" value="NC_013037.1"/>
</dbReference>
<dbReference type="GO" id="GO:0008236">
    <property type="term" value="F:serine-type peptidase activity"/>
    <property type="evidence" value="ECO:0007669"/>
    <property type="project" value="UniProtKB-KW"/>
</dbReference>
<protein>
    <recommendedName>
        <fullName evidence="5">Cyanophycinase</fullName>
        <ecNumber evidence="4">3.4.15.6</ecNumber>
    </recommendedName>
</protein>
<dbReference type="eggNOG" id="COG4242">
    <property type="taxonomic scope" value="Bacteria"/>
</dbReference>
<dbReference type="SUPFAM" id="SSF52317">
    <property type="entry name" value="Class I glutamine amidotransferase-like"/>
    <property type="match status" value="1"/>
</dbReference>
<evidence type="ECO:0000256" key="6">
    <source>
        <dbReference type="ARBA" id="ARBA00022670"/>
    </source>
</evidence>
<evidence type="ECO:0000313" key="11">
    <source>
        <dbReference type="EMBL" id="ACT91781.1"/>
    </source>
</evidence>
<dbReference type="InterPro" id="IPR011811">
    <property type="entry name" value="Peptidase_S51_cyanophycinase"/>
</dbReference>
<dbReference type="MEROPS" id="S51.003"/>
<evidence type="ECO:0000256" key="9">
    <source>
        <dbReference type="PIRSR" id="PIRSR032067-1"/>
    </source>
</evidence>
<dbReference type="PIRSF" id="PIRSF032067">
    <property type="entry name" value="Cyanophycinase"/>
    <property type="match status" value="1"/>
</dbReference>
<dbReference type="CDD" id="cd03145">
    <property type="entry name" value="GAT1_cyanophycinase"/>
    <property type="match status" value="1"/>
</dbReference>
<dbReference type="AlphaFoldDB" id="C6VZG9"/>
<dbReference type="NCBIfam" id="TIGR02069">
    <property type="entry name" value="cyanophycinase"/>
    <property type="match status" value="1"/>
</dbReference>
<dbReference type="PANTHER" id="PTHR36175:SF1">
    <property type="entry name" value="CYANOPHYCINASE"/>
    <property type="match status" value="1"/>
</dbReference>
<feature type="active site" description="Charge relay system" evidence="9">
    <location>
        <position position="192"/>
    </location>
</feature>
<dbReference type="EC" id="3.4.15.6" evidence="4"/>
<dbReference type="GO" id="GO:0006508">
    <property type="term" value="P:proteolysis"/>
    <property type="evidence" value="ECO:0007669"/>
    <property type="project" value="UniProtKB-KW"/>
</dbReference>
<keyword evidence="12" id="KW-1185">Reference proteome</keyword>
<comment type="function">
    <text evidence="2">Exopeptidase that catalyzes the hydrolytic cleavage of multi-L-arginyl-poly-L-aspartic acid (cyanophycin; a water-insoluble reserve polymer) into aspartate-arginine dipeptides.</text>
</comment>
<feature type="active site" description="Charge relay system" evidence="9">
    <location>
        <position position="219"/>
    </location>
</feature>
<keyword evidence="6" id="KW-0645">Protease</keyword>
<dbReference type="STRING" id="471854.Dfer_0514"/>
<name>C6VZG9_DYAFD</name>
<reference evidence="11 12" key="1">
    <citation type="journal article" date="2009" name="Stand. Genomic Sci.">
        <title>Complete genome sequence of Dyadobacter fermentans type strain (NS114).</title>
        <authorList>
            <person name="Lang E."/>
            <person name="Lapidus A."/>
            <person name="Chertkov O."/>
            <person name="Brettin T."/>
            <person name="Detter J.C."/>
            <person name="Han C."/>
            <person name="Copeland A."/>
            <person name="Glavina Del Rio T."/>
            <person name="Nolan M."/>
            <person name="Chen F."/>
            <person name="Lucas S."/>
            <person name="Tice H."/>
            <person name="Cheng J.F."/>
            <person name="Land M."/>
            <person name="Hauser L."/>
            <person name="Chang Y.J."/>
            <person name="Jeffries C.D."/>
            <person name="Kopitz M."/>
            <person name="Bruce D."/>
            <person name="Goodwin L."/>
            <person name="Pitluck S."/>
            <person name="Ovchinnikova G."/>
            <person name="Pati A."/>
            <person name="Ivanova N."/>
            <person name="Mavrommatis K."/>
            <person name="Chen A."/>
            <person name="Palaniappan K."/>
            <person name="Chain P."/>
            <person name="Bristow J."/>
            <person name="Eisen J.A."/>
            <person name="Markowitz V."/>
            <person name="Hugenholtz P."/>
            <person name="Goker M."/>
            <person name="Rohde M."/>
            <person name="Kyrpides N.C."/>
            <person name="Klenk H.P."/>
        </authorList>
    </citation>
    <scope>NUCLEOTIDE SEQUENCE [LARGE SCALE GENOMIC DNA]</scope>
    <source>
        <strain evidence="12">ATCC 700827 / DSM 18053 / CIP 107007 / KCTC 52180 / NS114</strain>
    </source>
</reference>
<evidence type="ECO:0000256" key="5">
    <source>
        <dbReference type="ARBA" id="ARBA00015719"/>
    </source>
</evidence>
<keyword evidence="8" id="KW-0720">Serine protease</keyword>
<dbReference type="KEGG" id="dfe:Dfer_0514"/>
<evidence type="ECO:0000256" key="1">
    <source>
        <dbReference type="ARBA" id="ARBA00001092"/>
    </source>
</evidence>
<dbReference type="Pfam" id="PF03575">
    <property type="entry name" value="Peptidase_S51"/>
    <property type="match status" value="1"/>
</dbReference>
<evidence type="ECO:0000256" key="8">
    <source>
        <dbReference type="ARBA" id="ARBA00022825"/>
    </source>
</evidence>
<evidence type="ECO:0000256" key="4">
    <source>
        <dbReference type="ARBA" id="ARBA00013115"/>
    </source>
</evidence>
<accession>C6VZG9</accession>
<dbReference type="InterPro" id="IPR029062">
    <property type="entry name" value="Class_I_gatase-like"/>
</dbReference>
<evidence type="ECO:0000256" key="2">
    <source>
        <dbReference type="ARBA" id="ARBA00002039"/>
    </source>
</evidence>
<dbReference type="InterPro" id="IPR005320">
    <property type="entry name" value="Peptidase_S51"/>
</dbReference>
<comment type="catalytic activity">
    <reaction evidence="1">
        <text>[L-4-(L-arginin-2-N-yl)aspartate](n) + H2O = [L-4-(L-arginin-2-N-yl)aspartate](n-1) + L-4-(L-arginin-2-N-yl)aspartate</text>
        <dbReference type="Rhea" id="RHEA:12845"/>
        <dbReference type="Rhea" id="RHEA-COMP:13728"/>
        <dbReference type="Rhea" id="RHEA-COMP:13734"/>
        <dbReference type="ChEBI" id="CHEBI:15377"/>
        <dbReference type="ChEBI" id="CHEBI:137986"/>
        <dbReference type="ChEBI" id="CHEBI:137991"/>
        <dbReference type="EC" id="3.4.15.6"/>
    </reaction>
</comment>
<evidence type="ECO:0000313" key="12">
    <source>
        <dbReference type="Proteomes" id="UP000002011"/>
    </source>
</evidence>
<feature type="region of interest" description="Disordered" evidence="10">
    <location>
        <begin position="17"/>
        <end position="39"/>
    </location>
</feature>
<keyword evidence="7" id="KW-0378">Hydrolase</keyword>
<comment type="similarity">
    <text evidence="3">Belongs to the peptidase S51 family.</text>
</comment>
<organism evidence="11 12">
    <name type="scientific">Dyadobacter fermentans (strain ATCC 700827 / DSM 18053 / CIP 107007 / KCTC 52180 / NS114)</name>
    <dbReference type="NCBI Taxonomy" id="471854"/>
    <lineage>
        <taxon>Bacteria</taxon>
        <taxon>Pseudomonadati</taxon>
        <taxon>Bacteroidota</taxon>
        <taxon>Cytophagia</taxon>
        <taxon>Cytophagales</taxon>
        <taxon>Spirosomataceae</taxon>
        <taxon>Dyadobacter</taxon>
    </lineage>
</organism>
<dbReference type="GO" id="GO:0008241">
    <property type="term" value="F:peptidyl-dipeptidase activity"/>
    <property type="evidence" value="ECO:0007669"/>
    <property type="project" value="UniProtKB-EC"/>
</dbReference>
<dbReference type="PANTHER" id="PTHR36175">
    <property type="entry name" value="CYANOPHYCINASE"/>
    <property type="match status" value="1"/>
</dbReference>
<feature type="active site" description="Charge relay system" evidence="9">
    <location>
        <position position="150"/>
    </location>
</feature>
<dbReference type="EMBL" id="CP001619">
    <property type="protein sequence ID" value="ACT91781.1"/>
    <property type="molecule type" value="Genomic_DNA"/>
</dbReference>
<proteinExistence type="inferred from homology"/>
<dbReference type="Gene3D" id="3.40.50.880">
    <property type="match status" value="1"/>
</dbReference>
<evidence type="ECO:0000256" key="10">
    <source>
        <dbReference type="SAM" id="MobiDB-lite"/>
    </source>
</evidence>
<evidence type="ECO:0000256" key="7">
    <source>
        <dbReference type="ARBA" id="ARBA00022801"/>
    </source>
</evidence>
<dbReference type="OrthoDB" id="9799980at2"/>
<evidence type="ECO:0000256" key="3">
    <source>
        <dbReference type="ARBA" id="ARBA00006534"/>
    </source>
</evidence>
<gene>
    <name evidence="11" type="ordered locus">Dfer_0514</name>
</gene>